<dbReference type="OrthoDB" id="6867569at2"/>
<dbReference type="EMBL" id="SMTL01000002">
    <property type="protein sequence ID" value="TDK36830.1"/>
    <property type="molecule type" value="Genomic_DNA"/>
</dbReference>
<dbReference type="RefSeq" id="WP_133315608.1">
    <property type="nucleotide sequence ID" value="NZ_SMTL01000002.1"/>
</dbReference>
<name>A0A4R5UJ20_9HYPH</name>
<protein>
    <submittedName>
        <fullName evidence="2">DUF2087 domain-containing protein</fullName>
    </submittedName>
</protein>
<evidence type="ECO:0000313" key="2">
    <source>
        <dbReference type="EMBL" id="TDK36830.1"/>
    </source>
</evidence>
<dbReference type="Proteomes" id="UP000295238">
    <property type="component" value="Unassembled WGS sequence"/>
</dbReference>
<dbReference type="Pfam" id="PF09860">
    <property type="entry name" value="DUF2087"/>
    <property type="match status" value="1"/>
</dbReference>
<sequence length="184" mass="21199">MTRTIFPMAVADLSAFAKSLNQQLGRIDHKPGHVEMLNLVCRAAGYRNYQHFRASFAPAPVDAVTQSGLAPAPNLQRVVKVARYFNVDGRLLRWPSRRALQELCLWILWSRLPPRQIFAEREIGDLLTQWHTFGDYALLRRALYDFRLVDRSVGGRDYKRIEQKPPVELKMLLDRIGKVEQKAA</sequence>
<keyword evidence="3" id="KW-1185">Reference proteome</keyword>
<dbReference type="InterPro" id="IPR018656">
    <property type="entry name" value="DUF2087"/>
</dbReference>
<proteinExistence type="predicted"/>
<reference evidence="2 3" key="1">
    <citation type="submission" date="2019-03" db="EMBL/GenBank/DDBJ databases">
        <title>Rhizobium sp. nov., an bacterium isolated from biocrust in Mu Us Desert.</title>
        <authorList>
            <person name="Lixiong L."/>
        </authorList>
    </citation>
    <scope>NUCLEOTIDE SEQUENCE [LARGE SCALE GENOMIC DNA]</scope>
    <source>
        <strain evidence="2 3">SPY-1</strain>
    </source>
</reference>
<organism evidence="2 3">
    <name type="scientific">Rhizobium deserti</name>
    <dbReference type="NCBI Taxonomy" id="2547961"/>
    <lineage>
        <taxon>Bacteria</taxon>
        <taxon>Pseudomonadati</taxon>
        <taxon>Pseudomonadota</taxon>
        <taxon>Alphaproteobacteria</taxon>
        <taxon>Hyphomicrobiales</taxon>
        <taxon>Rhizobiaceae</taxon>
        <taxon>Rhizobium/Agrobacterium group</taxon>
        <taxon>Rhizobium</taxon>
    </lineage>
</organism>
<comment type="caution">
    <text evidence="2">The sequence shown here is derived from an EMBL/GenBank/DDBJ whole genome shotgun (WGS) entry which is preliminary data.</text>
</comment>
<gene>
    <name evidence="2" type="ORF">E2F50_07920</name>
</gene>
<accession>A0A4R5UJ20</accession>
<dbReference type="AlphaFoldDB" id="A0A4R5UJ20"/>
<evidence type="ECO:0000259" key="1">
    <source>
        <dbReference type="Pfam" id="PF09860"/>
    </source>
</evidence>
<feature type="domain" description="DUF2087" evidence="1">
    <location>
        <begin position="90"/>
        <end position="160"/>
    </location>
</feature>
<evidence type="ECO:0000313" key="3">
    <source>
        <dbReference type="Proteomes" id="UP000295238"/>
    </source>
</evidence>